<organism evidence="11 12">
    <name type="scientific">Sphagnum troendelagicum</name>
    <dbReference type="NCBI Taxonomy" id="128251"/>
    <lineage>
        <taxon>Eukaryota</taxon>
        <taxon>Viridiplantae</taxon>
        <taxon>Streptophyta</taxon>
        <taxon>Embryophyta</taxon>
        <taxon>Bryophyta</taxon>
        <taxon>Sphagnophytina</taxon>
        <taxon>Sphagnopsida</taxon>
        <taxon>Sphagnales</taxon>
        <taxon>Sphagnaceae</taxon>
        <taxon>Sphagnum</taxon>
    </lineage>
</organism>
<keyword evidence="5 7" id="KW-0804">Transcription</keyword>
<sequence>MGSNNRIDSRLLHLDGGDDPDSPETEVIGGKKKRGPRASTGEKNGKGLRHFSLKVCEKVESKGRTTYNEVADELVSEYTNPDSPRISPDQDEKNIRRRVYDALNVLMAMGIILKDKKDIQWKGLPSSASLDNDQELHGEGMRVRDRKERIERIEKKAAYLHDLQAQMTGLENLVSRNERLYHGTNSVPAGGVTLPFILVQTQPQATVEVEISEDMQVVHFDFNSTPFELHDDAYVLKALSLQEHQGAKSTEVMGCRGFDAGLGCKFEEDSSPLSSIFQHSSFPPCTSPYYPVSMPSVAKGSLGMLQVSSSRVKQENLS</sequence>
<keyword evidence="4 7" id="KW-0238">DNA-binding</keyword>
<evidence type="ECO:0000256" key="4">
    <source>
        <dbReference type="ARBA" id="ARBA00023125"/>
    </source>
</evidence>
<keyword evidence="3 7" id="KW-0805">Transcription regulation</keyword>
<feature type="domain" description="Transcription factor DP C-terminal" evidence="9">
    <location>
        <begin position="138"/>
        <end position="251"/>
    </location>
</feature>
<dbReference type="Pfam" id="PF08781">
    <property type="entry name" value="DP"/>
    <property type="match status" value="1"/>
</dbReference>
<keyword evidence="6 7" id="KW-0539">Nucleus</keyword>
<evidence type="ECO:0000256" key="7">
    <source>
        <dbReference type="RuleBase" id="RU003796"/>
    </source>
</evidence>
<accession>A0ABP0U6X6</accession>
<dbReference type="PANTHER" id="PTHR12548">
    <property type="entry name" value="TRANSCRIPTION FACTOR DP"/>
    <property type="match status" value="1"/>
</dbReference>
<dbReference type="InterPro" id="IPR036390">
    <property type="entry name" value="WH_DNA-bd_sf"/>
</dbReference>
<evidence type="ECO:0000256" key="6">
    <source>
        <dbReference type="ARBA" id="ARBA00023242"/>
    </source>
</evidence>
<protein>
    <recommendedName>
        <fullName evidence="13">Transcription factor-like protein DPB</fullName>
    </recommendedName>
</protein>
<dbReference type="EMBL" id="OZ019911">
    <property type="protein sequence ID" value="CAK9213539.1"/>
    <property type="molecule type" value="Genomic_DNA"/>
</dbReference>
<dbReference type="SMART" id="SM01372">
    <property type="entry name" value="E2F_TDP"/>
    <property type="match status" value="1"/>
</dbReference>
<feature type="region of interest" description="Disordered" evidence="8">
    <location>
        <begin position="1"/>
        <end position="46"/>
    </location>
</feature>
<feature type="compositionally biased region" description="Basic and acidic residues" evidence="8">
    <location>
        <begin position="7"/>
        <end position="16"/>
    </location>
</feature>
<feature type="domain" description="E2F/DP family winged-helix DNA-binding" evidence="10">
    <location>
        <begin position="43"/>
        <end position="123"/>
    </location>
</feature>
<evidence type="ECO:0000256" key="1">
    <source>
        <dbReference type="ARBA" id="ARBA00004123"/>
    </source>
</evidence>
<dbReference type="Gene3D" id="1.10.10.10">
    <property type="entry name" value="Winged helix-like DNA-binding domain superfamily/Winged helix DNA-binding domain"/>
    <property type="match status" value="1"/>
</dbReference>
<dbReference type="PANTHER" id="PTHR12548:SF9">
    <property type="entry name" value="TRANSCRIPTION FACTOR DP"/>
    <property type="match status" value="1"/>
</dbReference>
<comment type="subcellular location">
    <subcellularLocation>
        <location evidence="1 7">Nucleus</location>
    </subcellularLocation>
</comment>
<dbReference type="InterPro" id="IPR038168">
    <property type="entry name" value="TF_DP_C_sf"/>
</dbReference>
<dbReference type="InterPro" id="IPR014889">
    <property type="entry name" value="Transc_factor_DP_C"/>
</dbReference>
<dbReference type="Proteomes" id="UP001497512">
    <property type="component" value="Chromosome 19"/>
</dbReference>
<evidence type="ECO:0000256" key="5">
    <source>
        <dbReference type="ARBA" id="ARBA00023163"/>
    </source>
</evidence>
<dbReference type="InterPro" id="IPR036388">
    <property type="entry name" value="WH-like_DNA-bd_sf"/>
</dbReference>
<name>A0ABP0U6X6_9BRYO</name>
<evidence type="ECO:0000313" key="11">
    <source>
        <dbReference type="EMBL" id="CAK9213539.1"/>
    </source>
</evidence>
<evidence type="ECO:0000256" key="2">
    <source>
        <dbReference type="ARBA" id="ARBA00010940"/>
    </source>
</evidence>
<dbReference type="CDD" id="cd14458">
    <property type="entry name" value="DP_DD"/>
    <property type="match status" value="1"/>
</dbReference>
<evidence type="ECO:0000313" key="12">
    <source>
        <dbReference type="Proteomes" id="UP001497512"/>
    </source>
</evidence>
<evidence type="ECO:0000259" key="10">
    <source>
        <dbReference type="SMART" id="SM01372"/>
    </source>
</evidence>
<gene>
    <name evidence="11" type="ORF">CSSPTR1EN2_LOCUS11787</name>
</gene>
<evidence type="ECO:0000256" key="3">
    <source>
        <dbReference type="ARBA" id="ARBA00023015"/>
    </source>
</evidence>
<proteinExistence type="inferred from homology"/>
<dbReference type="SUPFAM" id="SSF46785">
    <property type="entry name" value="Winged helix' DNA-binding domain"/>
    <property type="match status" value="1"/>
</dbReference>
<dbReference type="SMART" id="SM01138">
    <property type="entry name" value="DP"/>
    <property type="match status" value="1"/>
</dbReference>
<dbReference type="Pfam" id="PF02319">
    <property type="entry name" value="WHD_E2F_TDP"/>
    <property type="match status" value="1"/>
</dbReference>
<comment type="similarity">
    <text evidence="2 7">Belongs to the E2F/DP family.</text>
</comment>
<dbReference type="InterPro" id="IPR015648">
    <property type="entry name" value="Transcrpt_fac_DP"/>
</dbReference>
<dbReference type="SUPFAM" id="SSF144074">
    <property type="entry name" value="E2F-DP heterodimerization region"/>
    <property type="match status" value="1"/>
</dbReference>
<keyword evidence="12" id="KW-1185">Reference proteome</keyword>
<dbReference type="InterPro" id="IPR003316">
    <property type="entry name" value="E2F_WHTH_DNA-bd_dom"/>
</dbReference>
<evidence type="ECO:0000256" key="8">
    <source>
        <dbReference type="SAM" id="MobiDB-lite"/>
    </source>
</evidence>
<dbReference type="Gene3D" id="1.20.140.80">
    <property type="entry name" value="Transcription factor DP"/>
    <property type="match status" value="1"/>
</dbReference>
<reference evidence="11" key="1">
    <citation type="submission" date="2024-02" db="EMBL/GenBank/DDBJ databases">
        <authorList>
            <consortium name="ELIXIR-Norway"/>
            <consortium name="Elixir Norway"/>
        </authorList>
    </citation>
    <scope>NUCLEOTIDE SEQUENCE</scope>
</reference>
<evidence type="ECO:0008006" key="13">
    <source>
        <dbReference type="Google" id="ProtNLM"/>
    </source>
</evidence>
<dbReference type="InterPro" id="IPR037241">
    <property type="entry name" value="E2F-DP_heterodim"/>
</dbReference>
<evidence type="ECO:0000259" key="9">
    <source>
        <dbReference type="SMART" id="SM01138"/>
    </source>
</evidence>